<name>A0A8H2VXX6_9HELO</name>
<gene>
    <name evidence="2" type="ORF">SCLTRI_LOCUS6225</name>
</gene>
<feature type="compositionally biased region" description="Polar residues" evidence="1">
    <location>
        <begin position="31"/>
        <end position="42"/>
    </location>
</feature>
<dbReference type="EMBL" id="CAJHIA010000020">
    <property type="protein sequence ID" value="CAD6446433.1"/>
    <property type="molecule type" value="Genomic_DNA"/>
</dbReference>
<dbReference type="OrthoDB" id="3559721at2759"/>
<feature type="compositionally biased region" description="Acidic residues" evidence="1">
    <location>
        <begin position="216"/>
        <end position="255"/>
    </location>
</feature>
<feature type="region of interest" description="Disordered" evidence="1">
    <location>
        <begin position="1"/>
        <end position="303"/>
    </location>
</feature>
<feature type="region of interest" description="Disordered" evidence="1">
    <location>
        <begin position="325"/>
        <end position="352"/>
    </location>
</feature>
<feature type="compositionally biased region" description="Basic and acidic residues" evidence="1">
    <location>
        <begin position="183"/>
        <end position="204"/>
    </location>
</feature>
<reference evidence="2" key="1">
    <citation type="submission" date="2020-10" db="EMBL/GenBank/DDBJ databases">
        <authorList>
            <person name="Kusch S."/>
        </authorList>
    </citation>
    <scope>NUCLEOTIDE SEQUENCE</scope>
    <source>
        <strain evidence="2">SwB9</strain>
    </source>
</reference>
<keyword evidence="3" id="KW-1185">Reference proteome</keyword>
<evidence type="ECO:0000313" key="2">
    <source>
        <dbReference type="EMBL" id="CAD6446433.1"/>
    </source>
</evidence>
<sequence length="387" mass="42214">MHIKSQTHSQQPQLPNSSTQPSRLHHKHKYTMSSHSNPNLRSSPPKRKMAQNSSDRLSKIPKLKVPTSTPTDPSQPSHSRSRNVPQPISTKDSKQHRHHPHQGFIHPPHDSTLFSPTNMSTTPLNLTQSEAPGVIPPFTSPTIPQPHSQPFSDQDTPSGTEDAAGLGAPPNLASDLEVALMEEVEKNPELADGLRIEDLAERSDGGSNLTPGELGVDIDVDIGQVDEDEITWESDEEEEEEEEEHPNEEKDEEYIDSSNSSASSDSGYDDTTALQNPDMNMDMGPEYDEGYVEGGESYNGVGATDEIDWNDLSNDIDVDPYAGNLKSAKVPGGSDTQMGGGSVDRECDDGDAERDGVEALEPEVDEAVDAYEGIDGVGKRSEDDVWW</sequence>
<feature type="compositionally biased region" description="Polar residues" evidence="1">
    <location>
        <begin position="112"/>
        <end position="130"/>
    </location>
</feature>
<feature type="compositionally biased region" description="Low complexity" evidence="1">
    <location>
        <begin position="66"/>
        <end position="78"/>
    </location>
</feature>
<feature type="compositionally biased region" description="Polar residues" evidence="1">
    <location>
        <begin position="1"/>
        <end position="22"/>
    </location>
</feature>
<feature type="compositionally biased region" description="Low complexity" evidence="1">
    <location>
        <begin position="256"/>
        <end position="270"/>
    </location>
</feature>
<accession>A0A8H2VXX6</accession>
<proteinExistence type="predicted"/>
<comment type="caution">
    <text evidence="2">The sequence shown here is derived from an EMBL/GenBank/DDBJ whole genome shotgun (WGS) entry which is preliminary data.</text>
</comment>
<evidence type="ECO:0000313" key="3">
    <source>
        <dbReference type="Proteomes" id="UP000624404"/>
    </source>
</evidence>
<evidence type="ECO:0000256" key="1">
    <source>
        <dbReference type="SAM" id="MobiDB-lite"/>
    </source>
</evidence>
<feature type="compositionally biased region" description="Polar residues" evidence="1">
    <location>
        <begin position="140"/>
        <end position="159"/>
    </location>
</feature>
<organism evidence="2 3">
    <name type="scientific">Sclerotinia trifoliorum</name>
    <dbReference type="NCBI Taxonomy" id="28548"/>
    <lineage>
        <taxon>Eukaryota</taxon>
        <taxon>Fungi</taxon>
        <taxon>Dikarya</taxon>
        <taxon>Ascomycota</taxon>
        <taxon>Pezizomycotina</taxon>
        <taxon>Leotiomycetes</taxon>
        <taxon>Helotiales</taxon>
        <taxon>Sclerotiniaceae</taxon>
        <taxon>Sclerotinia</taxon>
    </lineage>
</organism>
<dbReference type="Proteomes" id="UP000624404">
    <property type="component" value="Unassembled WGS sequence"/>
</dbReference>
<dbReference type="AlphaFoldDB" id="A0A8H2VXX6"/>
<protein>
    <submittedName>
        <fullName evidence="2">53f29048-f4b5-4a24-acb2-eae01da412de-CDS</fullName>
    </submittedName>
</protein>